<dbReference type="EMBL" id="CM042045">
    <property type="protein sequence ID" value="KAI3683981.1"/>
    <property type="molecule type" value="Genomic_DNA"/>
</dbReference>
<reference evidence="1 2" key="2">
    <citation type="journal article" date="2022" name="Mol. Ecol. Resour.">
        <title>The genomes of chicory, endive, great burdock and yacon provide insights into Asteraceae paleo-polyploidization history and plant inulin production.</title>
        <authorList>
            <person name="Fan W."/>
            <person name="Wang S."/>
            <person name="Wang H."/>
            <person name="Wang A."/>
            <person name="Jiang F."/>
            <person name="Liu H."/>
            <person name="Zhao H."/>
            <person name="Xu D."/>
            <person name="Zhang Y."/>
        </authorList>
    </citation>
    <scope>NUCLEOTIDE SEQUENCE [LARGE SCALE GENOMIC DNA]</scope>
    <source>
        <strain evidence="2">cv. Yunnan</strain>
        <tissue evidence="1">Leaves</tissue>
    </source>
</reference>
<proteinExistence type="predicted"/>
<keyword evidence="2" id="KW-1185">Reference proteome</keyword>
<evidence type="ECO:0000313" key="1">
    <source>
        <dbReference type="EMBL" id="KAI3683981.1"/>
    </source>
</evidence>
<organism evidence="1 2">
    <name type="scientific">Smallanthus sonchifolius</name>
    <dbReference type="NCBI Taxonomy" id="185202"/>
    <lineage>
        <taxon>Eukaryota</taxon>
        <taxon>Viridiplantae</taxon>
        <taxon>Streptophyta</taxon>
        <taxon>Embryophyta</taxon>
        <taxon>Tracheophyta</taxon>
        <taxon>Spermatophyta</taxon>
        <taxon>Magnoliopsida</taxon>
        <taxon>eudicotyledons</taxon>
        <taxon>Gunneridae</taxon>
        <taxon>Pentapetalae</taxon>
        <taxon>asterids</taxon>
        <taxon>campanulids</taxon>
        <taxon>Asterales</taxon>
        <taxon>Asteraceae</taxon>
        <taxon>Asteroideae</taxon>
        <taxon>Heliantheae alliance</taxon>
        <taxon>Millerieae</taxon>
        <taxon>Smallanthus</taxon>
    </lineage>
</organism>
<accession>A0ACB8YFK2</accession>
<gene>
    <name evidence="1" type="ORF">L1987_84498</name>
</gene>
<reference evidence="2" key="1">
    <citation type="journal article" date="2022" name="Mol. Ecol. Resour.">
        <title>The genomes of chicory, endive, great burdock and yacon provide insights into Asteraceae palaeo-polyploidization history and plant inulin production.</title>
        <authorList>
            <person name="Fan W."/>
            <person name="Wang S."/>
            <person name="Wang H."/>
            <person name="Wang A."/>
            <person name="Jiang F."/>
            <person name="Liu H."/>
            <person name="Zhao H."/>
            <person name="Xu D."/>
            <person name="Zhang Y."/>
        </authorList>
    </citation>
    <scope>NUCLEOTIDE SEQUENCE [LARGE SCALE GENOMIC DNA]</scope>
    <source>
        <strain evidence="2">cv. Yunnan</strain>
    </source>
</reference>
<protein>
    <submittedName>
        <fullName evidence="1">Uncharacterized protein</fullName>
    </submittedName>
</protein>
<sequence>MVDTRKSTNFSSQCKDGNRLNDDRCFKTIMAPYYIKTTRLNVPMKFARSNGLITERMHTQVVLVDEAQRSWQATLIIKTPKIRLTDLGKKPTKNHIKVQKETISRIKKVEKSSTRYFISTLTPYSFKTSRLYVPAEFSIANDLRIGEMILRDDKGRSWKVQLNKMVNVESKPSRQENHIALKDTSSTRKETSSNRYFISTLKPYSFKKSCLYLPVEFSISNDLRMGEMILRDDKGRLDFWVANCLTEGDAYKFELIENEKDKPPIVNFSCTLFSISLFHFMSFEFNPT</sequence>
<comment type="caution">
    <text evidence="1">The sequence shown here is derived from an EMBL/GenBank/DDBJ whole genome shotgun (WGS) entry which is preliminary data.</text>
</comment>
<evidence type="ECO:0000313" key="2">
    <source>
        <dbReference type="Proteomes" id="UP001056120"/>
    </source>
</evidence>
<dbReference type="Proteomes" id="UP001056120">
    <property type="component" value="Linkage Group LG28"/>
</dbReference>
<name>A0ACB8YFK2_9ASTR</name>